<dbReference type="AlphaFoldDB" id="A0A803MUX8"/>
<dbReference type="EnsemblPlants" id="AUR62035705-RA">
    <property type="protein sequence ID" value="AUR62035705-RA:cds"/>
    <property type="gene ID" value="AUR62035705"/>
</dbReference>
<reference evidence="7" key="1">
    <citation type="journal article" date="2017" name="Nature">
        <title>The genome of Chenopodium quinoa.</title>
        <authorList>
            <person name="Jarvis D.E."/>
            <person name="Ho Y.S."/>
            <person name="Lightfoot D.J."/>
            <person name="Schmoeckel S.M."/>
            <person name="Li B."/>
            <person name="Borm T.J.A."/>
            <person name="Ohyanagi H."/>
            <person name="Mineta K."/>
            <person name="Michell C.T."/>
            <person name="Saber N."/>
            <person name="Kharbatia N.M."/>
            <person name="Rupper R.R."/>
            <person name="Sharp A.R."/>
            <person name="Dally N."/>
            <person name="Boughton B.A."/>
            <person name="Woo Y.H."/>
            <person name="Gao G."/>
            <person name="Schijlen E.G.W.M."/>
            <person name="Guo X."/>
            <person name="Momin A.A."/>
            <person name="Negrao S."/>
            <person name="Al-Babili S."/>
            <person name="Gehring C."/>
            <person name="Roessner U."/>
            <person name="Jung C."/>
            <person name="Murphy K."/>
            <person name="Arold S.T."/>
            <person name="Gojobori T."/>
            <person name="van der Linden C.G."/>
            <person name="van Loo E.N."/>
            <person name="Jellen E.N."/>
            <person name="Maughan P.J."/>
            <person name="Tester M."/>
        </authorList>
    </citation>
    <scope>NUCLEOTIDE SEQUENCE [LARGE SCALE GENOMIC DNA]</scope>
    <source>
        <strain evidence="7">cv. PI 614886</strain>
    </source>
</reference>
<dbReference type="PANTHER" id="PTHR33966:SF1">
    <property type="entry name" value="PROTEIN ODR-4 HOMOLOG"/>
    <property type="match status" value="1"/>
</dbReference>
<dbReference type="InterPro" id="IPR029454">
    <property type="entry name" value="ODR-4-like"/>
</dbReference>
<evidence type="ECO:0000256" key="6">
    <source>
        <dbReference type="SAM" id="Phobius"/>
    </source>
</evidence>
<comment type="subcellular location">
    <subcellularLocation>
        <location evidence="1">Membrane</location>
    </subcellularLocation>
</comment>
<dbReference type="GO" id="GO:0016020">
    <property type="term" value="C:membrane"/>
    <property type="evidence" value="ECO:0007669"/>
    <property type="project" value="UniProtKB-SubCell"/>
</dbReference>
<dbReference type="Proteomes" id="UP000596660">
    <property type="component" value="Unplaced"/>
</dbReference>
<comment type="similarity">
    <text evidence="2">Belongs to the ODR-4 family.</text>
</comment>
<keyword evidence="4 6" id="KW-1133">Transmembrane helix</keyword>
<name>A0A803MUX8_CHEQI</name>
<evidence type="ECO:0000256" key="1">
    <source>
        <dbReference type="ARBA" id="ARBA00004370"/>
    </source>
</evidence>
<protein>
    <recommendedName>
        <fullName evidence="9">Protein odr-4 homolog</fullName>
    </recommendedName>
</protein>
<accession>A0A803MUX8</accession>
<dbReference type="GO" id="GO:0008104">
    <property type="term" value="P:intracellular protein localization"/>
    <property type="evidence" value="ECO:0007669"/>
    <property type="project" value="TreeGrafter"/>
</dbReference>
<reference evidence="7" key="2">
    <citation type="submission" date="2021-03" db="UniProtKB">
        <authorList>
            <consortium name="EnsemblPlants"/>
        </authorList>
    </citation>
    <scope>IDENTIFICATION</scope>
</reference>
<sequence>MGYSSRVSIMGLPFTHENMSKAKLMNDVLLDGISNHVKELKGAKAIVDGDLVDVITDGSCASGGVHEVEILFPFMKDTSSEASSQNNVVGILVFSGTVCSYSYLNSKEPISQAVADIKEDIIMSLRTRLDMITDEADRETATASENGSETYIKTSKMDSINQIIQQPLRKQCMLTFPRRVFIPWLAGTFVCDYLLPAESFEALSDHLFELLSMEAPEGASTFLQPENELPNLTAKPFWNVVAPSYQISGTAHIVSQSKKSQSDPKKSIAKNVNALVAGFILLIAIMLGSVFYARSFN</sequence>
<evidence type="ECO:0000256" key="5">
    <source>
        <dbReference type="ARBA" id="ARBA00023136"/>
    </source>
</evidence>
<dbReference type="Pfam" id="PF14778">
    <property type="entry name" value="ODR4-like"/>
    <property type="match status" value="1"/>
</dbReference>
<keyword evidence="3 6" id="KW-0812">Transmembrane</keyword>
<evidence type="ECO:0000256" key="2">
    <source>
        <dbReference type="ARBA" id="ARBA00010131"/>
    </source>
</evidence>
<organism evidence="7 8">
    <name type="scientific">Chenopodium quinoa</name>
    <name type="common">Quinoa</name>
    <dbReference type="NCBI Taxonomy" id="63459"/>
    <lineage>
        <taxon>Eukaryota</taxon>
        <taxon>Viridiplantae</taxon>
        <taxon>Streptophyta</taxon>
        <taxon>Embryophyta</taxon>
        <taxon>Tracheophyta</taxon>
        <taxon>Spermatophyta</taxon>
        <taxon>Magnoliopsida</taxon>
        <taxon>eudicotyledons</taxon>
        <taxon>Gunneridae</taxon>
        <taxon>Pentapetalae</taxon>
        <taxon>Caryophyllales</taxon>
        <taxon>Chenopodiaceae</taxon>
        <taxon>Chenopodioideae</taxon>
        <taxon>Atripliceae</taxon>
        <taxon>Chenopodium</taxon>
    </lineage>
</organism>
<proteinExistence type="inferred from homology"/>
<evidence type="ECO:0000256" key="4">
    <source>
        <dbReference type="ARBA" id="ARBA00022989"/>
    </source>
</evidence>
<keyword evidence="8" id="KW-1185">Reference proteome</keyword>
<evidence type="ECO:0000313" key="8">
    <source>
        <dbReference type="Proteomes" id="UP000596660"/>
    </source>
</evidence>
<evidence type="ECO:0000256" key="3">
    <source>
        <dbReference type="ARBA" id="ARBA00022692"/>
    </source>
</evidence>
<evidence type="ECO:0008006" key="9">
    <source>
        <dbReference type="Google" id="ProtNLM"/>
    </source>
</evidence>
<dbReference type="OMA" id="FTHENMS"/>
<dbReference type="Gramene" id="AUR62035705-RA">
    <property type="protein sequence ID" value="AUR62035705-RA:cds"/>
    <property type="gene ID" value="AUR62035705"/>
</dbReference>
<keyword evidence="5 6" id="KW-0472">Membrane</keyword>
<feature type="transmembrane region" description="Helical" evidence="6">
    <location>
        <begin position="272"/>
        <end position="293"/>
    </location>
</feature>
<dbReference type="GO" id="GO:0012505">
    <property type="term" value="C:endomembrane system"/>
    <property type="evidence" value="ECO:0007669"/>
    <property type="project" value="TreeGrafter"/>
</dbReference>
<evidence type="ECO:0000313" key="7">
    <source>
        <dbReference type="EnsemblPlants" id="AUR62035705-RA:cds"/>
    </source>
</evidence>
<dbReference type="PANTHER" id="PTHR33966">
    <property type="entry name" value="PROTEIN ODR-4 HOMOLOG"/>
    <property type="match status" value="1"/>
</dbReference>